<dbReference type="NCBIfam" id="TIGR00318">
    <property type="entry name" value="cyaB"/>
    <property type="match status" value="1"/>
</dbReference>
<dbReference type="InterPro" id="IPR033469">
    <property type="entry name" value="CYTH-like_dom_sf"/>
</dbReference>
<dbReference type="AlphaFoldDB" id="I3XSP8"/>
<feature type="domain" description="CYTH" evidence="1">
    <location>
        <begin position="9"/>
        <end position="193"/>
    </location>
</feature>
<proteinExistence type="predicted"/>
<evidence type="ECO:0000259" key="1">
    <source>
        <dbReference type="PROSITE" id="PS51707"/>
    </source>
</evidence>
<name>I3XSP8_DESAM</name>
<organism evidence="2 3">
    <name type="scientific">Desulfurococcus amylolyticus DSM 16532</name>
    <dbReference type="NCBI Taxonomy" id="768672"/>
    <lineage>
        <taxon>Archaea</taxon>
        <taxon>Thermoproteota</taxon>
        <taxon>Thermoprotei</taxon>
        <taxon>Desulfurococcales</taxon>
        <taxon>Desulfurococcaceae</taxon>
        <taxon>Desulfurococcus</taxon>
    </lineage>
</organism>
<dbReference type="RefSeq" id="WP_014767868.1">
    <property type="nucleotide sequence ID" value="NC_018001.1"/>
</dbReference>
<dbReference type="Gene3D" id="2.40.320.10">
    <property type="entry name" value="Hypothetical Protein Pfu-838710-001"/>
    <property type="match status" value="1"/>
</dbReference>
<dbReference type="eggNOG" id="arCOG01723">
    <property type="taxonomic scope" value="Archaea"/>
</dbReference>
<dbReference type="GeneID" id="13061484"/>
<evidence type="ECO:0000313" key="2">
    <source>
        <dbReference type="EMBL" id="AFL66972.1"/>
    </source>
</evidence>
<dbReference type="SMART" id="SM01118">
    <property type="entry name" value="CYTH"/>
    <property type="match status" value="1"/>
</dbReference>
<gene>
    <name evidence="2" type="ORF">Desfe_1100</name>
</gene>
<dbReference type="PANTHER" id="PTHR21028:SF2">
    <property type="entry name" value="CYTH DOMAIN-CONTAINING PROTEIN"/>
    <property type="match status" value="1"/>
</dbReference>
<dbReference type="Proteomes" id="UP000006175">
    <property type="component" value="Chromosome"/>
</dbReference>
<dbReference type="Pfam" id="PF01928">
    <property type="entry name" value="CYTH"/>
    <property type="match status" value="1"/>
</dbReference>
<dbReference type="EMBL" id="CP003321">
    <property type="protein sequence ID" value="AFL66972.1"/>
    <property type="molecule type" value="Genomic_DNA"/>
</dbReference>
<dbReference type="PANTHER" id="PTHR21028">
    <property type="entry name" value="SI:CH211-156B7.4"/>
    <property type="match status" value="1"/>
</dbReference>
<accession>I3XSP8</accession>
<dbReference type="KEGG" id="dfd:Desfe_1100"/>
<sequence length="193" mass="22249">MDTGRKNVTVESEVKLQVLVDIEVIEKYLTTHGFRKVDECQEKDIYFKHPCRDLALSDETIRLRHRVCMNSGRHIVLTYKGPRENREGVIKTRREIEAYLTPDNASSIIEILDKIGVSQLMSFVKNRDIYRGNGLEASIDELKGVGYFLEIEAKEPHAIHLLDIIVRDLSSMTKPIQETYLEICLKTGRCIKE</sequence>
<dbReference type="CDD" id="cd07890">
    <property type="entry name" value="CYTH-like_AC_IV-like"/>
    <property type="match status" value="1"/>
</dbReference>
<dbReference type="OrthoDB" id="46040at2157"/>
<keyword evidence="3" id="KW-1185">Reference proteome</keyword>
<dbReference type="PROSITE" id="PS51707">
    <property type="entry name" value="CYTH"/>
    <property type="match status" value="1"/>
</dbReference>
<dbReference type="SUPFAM" id="SSF55154">
    <property type="entry name" value="CYTH-like phosphatases"/>
    <property type="match status" value="1"/>
</dbReference>
<dbReference type="InterPro" id="IPR023577">
    <property type="entry name" value="CYTH_domain"/>
</dbReference>
<evidence type="ECO:0000313" key="3">
    <source>
        <dbReference type="Proteomes" id="UP000006175"/>
    </source>
</evidence>
<dbReference type="HOGENOM" id="CLU_105244_2_0_2"/>
<reference evidence="2 3" key="1">
    <citation type="journal article" date="2012" name="J. Bacteriol.">
        <title>Complete Genome Sequence of Desulfurococcus fermentans, a Hyperthermophilic Cellulolytic Crenarchaeon Isolated from a Freshwater Hot Spring in Kamchatka, Russia.</title>
        <authorList>
            <person name="Susanti D."/>
            <person name="Johnson E.F."/>
            <person name="Rodriguez J.R."/>
            <person name="Anderson I."/>
            <person name="Perevalova A.A."/>
            <person name="Kyrpides N."/>
            <person name="Lucas S."/>
            <person name="Han J."/>
            <person name="Lapidus A."/>
            <person name="Cheng J.F."/>
            <person name="Goodwin L."/>
            <person name="Pitluck S."/>
            <person name="Mavrommatis K."/>
            <person name="Peters L."/>
            <person name="Land M.L."/>
            <person name="Hauser L."/>
            <person name="Gopalan V."/>
            <person name="Chan P.P."/>
            <person name="Lowe T.M."/>
            <person name="Atomi H."/>
            <person name="Bonch-Osmolovskaya E.A."/>
            <person name="Woyke T."/>
            <person name="Mukhopadhyay B."/>
        </authorList>
    </citation>
    <scope>NUCLEOTIDE SEQUENCE [LARGE SCALE GENOMIC DNA]</scope>
    <source>
        <strain evidence="2 3">DSM 16532</strain>
    </source>
</reference>
<dbReference type="InterPro" id="IPR008173">
    <property type="entry name" value="Adenylyl_cyclase_CyaB"/>
</dbReference>
<protein>
    <submittedName>
        <fullName evidence="2">Adenylyl cyclase CyaB</fullName>
    </submittedName>
</protein>